<organism evidence="2">
    <name type="scientific">Anopheles funestus</name>
    <name type="common">African malaria mosquito</name>
    <dbReference type="NCBI Taxonomy" id="62324"/>
    <lineage>
        <taxon>Eukaryota</taxon>
        <taxon>Metazoa</taxon>
        <taxon>Ecdysozoa</taxon>
        <taxon>Arthropoda</taxon>
        <taxon>Hexapoda</taxon>
        <taxon>Insecta</taxon>
        <taxon>Pterygota</taxon>
        <taxon>Neoptera</taxon>
        <taxon>Endopterygota</taxon>
        <taxon>Diptera</taxon>
        <taxon>Nematocera</taxon>
        <taxon>Culicoidea</taxon>
        <taxon>Culicidae</taxon>
        <taxon>Anophelinae</taxon>
        <taxon>Anopheles</taxon>
    </lineage>
</organism>
<evidence type="ECO:0000313" key="2">
    <source>
        <dbReference type="EnsemblMetazoa" id="AFUN005788-PA"/>
    </source>
</evidence>
<proteinExistence type="predicted"/>
<accession>A0A182RHS6</accession>
<evidence type="ECO:0000256" key="1">
    <source>
        <dbReference type="SAM" id="MobiDB-lite"/>
    </source>
</evidence>
<name>A0A182RHS6_ANOFN</name>
<dbReference type="VEuPathDB" id="VectorBase:AFUN005788"/>
<sequence length="46" mass="5490">MPVYIQNGVPLRRKSNRPQSEQKRQKLKRNWCVKSTPNQWAALKEP</sequence>
<feature type="region of interest" description="Disordered" evidence="1">
    <location>
        <begin position="1"/>
        <end position="33"/>
    </location>
</feature>
<dbReference type="EnsemblMetazoa" id="AFUN005788-RA">
    <property type="protein sequence ID" value="AFUN005788-PA"/>
    <property type="gene ID" value="AFUN005788"/>
</dbReference>
<dbReference type="AlphaFoldDB" id="A0A182RHS6"/>
<protein>
    <submittedName>
        <fullName evidence="2">Uncharacterized protein</fullName>
    </submittedName>
</protein>
<reference evidence="2" key="1">
    <citation type="submission" date="2020-05" db="UniProtKB">
        <authorList>
            <consortium name="EnsemblMetazoa"/>
        </authorList>
    </citation>
    <scope>IDENTIFICATION</scope>
    <source>
        <strain evidence="2">FUMOZ</strain>
    </source>
</reference>